<proteinExistence type="predicted"/>
<dbReference type="AlphaFoldDB" id="A0A645EMC0"/>
<gene>
    <name evidence="1" type="ORF">SDC9_148884</name>
</gene>
<name>A0A645EMC0_9ZZZZ</name>
<organism evidence="1">
    <name type="scientific">bioreactor metagenome</name>
    <dbReference type="NCBI Taxonomy" id="1076179"/>
    <lineage>
        <taxon>unclassified sequences</taxon>
        <taxon>metagenomes</taxon>
        <taxon>ecological metagenomes</taxon>
    </lineage>
</organism>
<evidence type="ECO:0000313" key="1">
    <source>
        <dbReference type="EMBL" id="MPN01673.1"/>
    </source>
</evidence>
<protein>
    <submittedName>
        <fullName evidence="1">Uncharacterized protein</fullName>
    </submittedName>
</protein>
<dbReference type="EMBL" id="VSSQ01047670">
    <property type="protein sequence ID" value="MPN01673.1"/>
    <property type="molecule type" value="Genomic_DNA"/>
</dbReference>
<reference evidence="1" key="1">
    <citation type="submission" date="2019-08" db="EMBL/GenBank/DDBJ databases">
        <authorList>
            <person name="Kucharzyk K."/>
            <person name="Murdoch R.W."/>
            <person name="Higgins S."/>
            <person name="Loffler F."/>
        </authorList>
    </citation>
    <scope>NUCLEOTIDE SEQUENCE</scope>
</reference>
<comment type="caution">
    <text evidence="1">The sequence shown here is derived from an EMBL/GenBank/DDBJ whole genome shotgun (WGS) entry which is preliminary data.</text>
</comment>
<sequence length="44" mass="4809">MGKKGWDRYSGLFYGLLARIKGGTGGVNYGIEEVIVLDIDFNGE</sequence>
<accession>A0A645EMC0</accession>